<dbReference type="PROSITE" id="PS50922">
    <property type="entry name" value="TLC"/>
    <property type="match status" value="1"/>
</dbReference>
<dbReference type="PANTHER" id="PTHR12560">
    <property type="entry name" value="LONGEVITY ASSURANCE FACTOR 1 LAG1"/>
    <property type="match status" value="1"/>
</dbReference>
<evidence type="ECO:0000256" key="7">
    <source>
        <dbReference type="ARBA" id="ARBA00023136"/>
    </source>
</evidence>
<evidence type="ECO:0000259" key="12">
    <source>
        <dbReference type="PROSITE" id="PS50922"/>
    </source>
</evidence>
<feature type="region of interest" description="Disordered" evidence="10">
    <location>
        <begin position="358"/>
        <end position="377"/>
    </location>
</feature>
<dbReference type="AlphaFoldDB" id="A0A4Y9XNI2"/>
<dbReference type="SMART" id="SM00724">
    <property type="entry name" value="TLC"/>
    <property type="match status" value="1"/>
</dbReference>
<feature type="transmembrane region" description="Helical" evidence="11">
    <location>
        <begin position="186"/>
        <end position="204"/>
    </location>
</feature>
<dbReference type="InterPro" id="IPR006634">
    <property type="entry name" value="TLC-dom"/>
</dbReference>
<evidence type="ECO:0000256" key="2">
    <source>
        <dbReference type="ARBA" id="ARBA00009808"/>
    </source>
</evidence>
<comment type="subcellular location">
    <subcellularLocation>
        <location evidence="1">Endoplasmic reticulum membrane</location>
        <topology evidence="1">Multi-pass membrane protein</topology>
    </subcellularLocation>
</comment>
<reference evidence="13 14" key="1">
    <citation type="submission" date="2019-01" db="EMBL/GenBank/DDBJ databases">
        <title>Genome sequencing of the rare red list fungi Fomitopsis rosea.</title>
        <authorList>
            <person name="Buettner E."/>
            <person name="Kellner H."/>
        </authorList>
    </citation>
    <scope>NUCLEOTIDE SEQUENCE [LARGE SCALE GENOMIC DNA]</scope>
    <source>
        <strain evidence="13 14">DSM 105464</strain>
    </source>
</reference>
<evidence type="ECO:0000256" key="6">
    <source>
        <dbReference type="ARBA" id="ARBA00022989"/>
    </source>
</evidence>
<dbReference type="Proteomes" id="UP000298390">
    <property type="component" value="Unassembled WGS sequence"/>
</dbReference>
<comment type="caution">
    <text evidence="13">The sequence shown here is derived from an EMBL/GenBank/DDBJ whole genome shotgun (WGS) entry which is preliminary data.</text>
</comment>
<dbReference type="GO" id="GO:0050291">
    <property type="term" value="F:sphingosine N-acyltransferase activity"/>
    <property type="evidence" value="ECO:0007669"/>
    <property type="project" value="InterPro"/>
</dbReference>
<accession>A0A4Y9XNI2</accession>
<sequence length="377" mass="44527">MSDRRAKFKARAPGLRLRDSFNNIETDAQHHLAGPFRPQTPLNAQYDSPVNSPASPAGRLDPWSTKSAGFVADLCSSRWVVVPWSSFKLLLIVVVLYCNWEVVTPYVAPGTPNPFAPLLFISHYIPTSSPDDPRYAKGYLDLVFIAYYIVFWSWVRQVVTLHRIMSQLPTWWYHYPHWDMKPELKCYYLMQAAYWCQQLVVLLLNLEKPRKDYAELVAHHFVTLWLVGWSYLVNLTLIGNAVYLSMDVPDAFLAFSKLLNYIQWERAKTISFVIFMFIWSYFRHWMNLVMLYSVWTEFDLMPEISKRWSPKDGVWMVWWMKYQIFAPILLLQFLNLFWYALIWRIALRAIFDAQPNITDERSDDEGEDEPDDDDKED</sequence>
<organism evidence="13 14">
    <name type="scientific">Rhodofomes roseus</name>
    <dbReference type="NCBI Taxonomy" id="34475"/>
    <lineage>
        <taxon>Eukaryota</taxon>
        <taxon>Fungi</taxon>
        <taxon>Dikarya</taxon>
        <taxon>Basidiomycota</taxon>
        <taxon>Agaricomycotina</taxon>
        <taxon>Agaricomycetes</taxon>
        <taxon>Polyporales</taxon>
        <taxon>Rhodofomes</taxon>
    </lineage>
</organism>
<keyword evidence="4 9" id="KW-0812">Transmembrane</keyword>
<keyword evidence="6 11" id="KW-1133">Transmembrane helix</keyword>
<evidence type="ECO:0000256" key="11">
    <source>
        <dbReference type="SAM" id="Phobius"/>
    </source>
</evidence>
<feature type="compositionally biased region" description="Acidic residues" evidence="10">
    <location>
        <begin position="361"/>
        <end position="377"/>
    </location>
</feature>
<dbReference type="InterPro" id="IPR016439">
    <property type="entry name" value="Lag1/Lac1-like"/>
</dbReference>
<evidence type="ECO:0000256" key="3">
    <source>
        <dbReference type="ARBA" id="ARBA00022679"/>
    </source>
</evidence>
<protein>
    <recommendedName>
        <fullName evidence="12">TLC domain-containing protein</fullName>
    </recommendedName>
</protein>
<evidence type="ECO:0000256" key="9">
    <source>
        <dbReference type="PROSITE-ProRule" id="PRU00205"/>
    </source>
</evidence>
<proteinExistence type="inferred from homology"/>
<dbReference type="GO" id="GO:0005789">
    <property type="term" value="C:endoplasmic reticulum membrane"/>
    <property type="evidence" value="ECO:0007669"/>
    <property type="project" value="UniProtKB-SubCell"/>
</dbReference>
<feature type="transmembrane region" description="Helical" evidence="11">
    <location>
        <begin position="324"/>
        <end position="342"/>
    </location>
</feature>
<gene>
    <name evidence="13" type="ORF">EVJ58_g10825</name>
</gene>
<evidence type="ECO:0000256" key="4">
    <source>
        <dbReference type="ARBA" id="ARBA00022692"/>
    </source>
</evidence>
<feature type="transmembrane region" description="Helical" evidence="11">
    <location>
        <begin position="138"/>
        <end position="155"/>
    </location>
</feature>
<comment type="similarity">
    <text evidence="2">Belongs to the sphingosine N-acyltransferase family.</text>
</comment>
<evidence type="ECO:0000313" key="14">
    <source>
        <dbReference type="Proteomes" id="UP000298390"/>
    </source>
</evidence>
<evidence type="ECO:0000256" key="5">
    <source>
        <dbReference type="ARBA" id="ARBA00022824"/>
    </source>
</evidence>
<feature type="domain" description="TLC" evidence="12">
    <location>
        <begin position="133"/>
        <end position="351"/>
    </location>
</feature>
<feature type="transmembrane region" description="Helical" evidence="11">
    <location>
        <begin position="267"/>
        <end position="286"/>
    </location>
</feature>
<name>A0A4Y9XNI2_9APHY</name>
<keyword evidence="7 9" id="KW-0472">Membrane</keyword>
<evidence type="ECO:0000313" key="13">
    <source>
        <dbReference type="EMBL" id="TFY50933.1"/>
    </source>
</evidence>
<keyword evidence="3" id="KW-0808">Transferase</keyword>
<dbReference type="Pfam" id="PF03798">
    <property type="entry name" value="TRAM_LAG1_CLN8"/>
    <property type="match status" value="1"/>
</dbReference>
<dbReference type="GO" id="GO:0046513">
    <property type="term" value="P:ceramide biosynthetic process"/>
    <property type="evidence" value="ECO:0007669"/>
    <property type="project" value="InterPro"/>
</dbReference>
<dbReference type="STRING" id="34475.A0A4Y9XNI2"/>
<evidence type="ECO:0000256" key="10">
    <source>
        <dbReference type="SAM" id="MobiDB-lite"/>
    </source>
</evidence>
<dbReference type="PANTHER" id="PTHR12560:SF11">
    <property type="entry name" value="CERAMIDE SYNTHASE LAC1-RELATED"/>
    <property type="match status" value="1"/>
</dbReference>
<keyword evidence="8" id="KW-0325">Glycoprotein</keyword>
<keyword evidence="5" id="KW-0256">Endoplasmic reticulum</keyword>
<evidence type="ECO:0000256" key="1">
    <source>
        <dbReference type="ARBA" id="ARBA00004477"/>
    </source>
</evidence>
<evidence type="ECO:0000256" key="8">
    <source>
        <dbReference type="ARBA" id="ARBA00023180"/>
    </source>
</evidence>
<feature type="transmembrane region" description="Helical" evidence="11">
    <location>
        <begin position="87"/>
        <end position="108"/>
    </location>
</feature>
<dbReference type="EMBL" id="SEKV01001326">
    <property type="protein sequence ID" value="TFY50933.1"/>
    <property type="molecule type" value="Genomic_DNA"/>
</dbReference>
<feature type="transmembrane region" description="Helical" evidence="11">
    <location>
        <begin position="224"/>
        <end position="246"/>
    </location>
</feature>